<evidence type="ECO:0000256" key="1">
    <source>
        <dbReference type="SAM" id="Phobius"/>
    </source>
</evidence>
<protein>
    <recommendedName>
        <fullName evidence="4">Hexosyltransferase</fullName>
    </recommendedName>
</protein>
<organism evidence="2 3">
    <name type="scientific">Hibiscus sabdariffa</name>
    <name type="common">roselle</name>
    <dbReference type="NCBI Taxonomy" id="183260"/>
    <lineage>
        <taxon>Eukaryota</taxon>
        <taxon>Viridiplantae</taxon>
        <taxon>Streptophyta</taxon>
        <taxon>Embryophyta</taxon>
        <taxon>Tracheophyta</taxon>
        <taxon>Spermatophyta</taxon>
        <taxon>Magnoliopsida</taxon>
        <taxon>eudicotyledons</taxon>
        <taxon>Gunneridae</taxon>
        <taxon>Pentapetalae</taxon>
        <taxon>rosids</taxon>
        <taxon>malvids</taxon>
        <taxon>Malvales</taxon>
        <taxon>Malvaceae</taxon>
        <taxon>Malvoideae</taxon>
        <taxon>Hibiscus</taxon>
    </lineage>
</organism>
<evidence type="ECO:0008006" key="4">
    <source>
        <dbReference type="Google" id="ProtNLM"/>
    </source>
</evidence>
<dbReference type="EMBL" id="JBBPBN010000003">
    <property type="protein sequence ID" value="KAK9042931.1"/>
    <property type="molecule type" value="Genomic_DNA"/>
</dbReference>
<keyword evidence="1" id="KW-0812">Transmembrane</keyword>
<keyword evidence="1" id="KW-0472">Membrane</keyword>
<sequence>MKPSSRSSEKKRFILSSLVFLLFFFLCVLVSINEFRFGRCAFFNLDPFYNSTSRISLEPDSTSDDLRILIGILTLPDQYHRCHFLRLVYGTQSTMGALVDVKFVFCNLTKEDQKVMVALEIMRYDDIIIRLQREHERGQDLHILF</sequence>
<dbReference type="Proteomes" id="UP001396334">
    <property type="component" value="Unassembled WGS sequence"/>
</dbReference>
<reference evidence="2 3" key="1">
    <citation type="journal article" date="2024" name="G3 (Bethesda)">
        <title>Genome assembly of Hibiscus sabdariffa L. provides insights into metabolisms of medicinal natural products.</title>
        <authorList>
            <person name="Kim T."/>
        </authorList>
    </citation>
    <scope>NUCLEOTIDE SEQUENCE [LARGE SCALE GENOMIC DNA]</scope>
    <source>
        <strain evidence="2">TK-2024</strain>
        <tissue evidence="2">Old leaves</tissue>
    </source>
</reference>
<gene>
    <name evidence="2" type="ORF">V6N11_071284</name>
</gene>
<keyword evidence="3" id="KW-1185">Reference proteome</keyword>
<name>A0ABR2TZR1_9ROSI</name>
<feature type="transmembrane region" description="Helical" evidence="1">
    <location>
        <begin position="12"/>
        <end position="32"/>
    </location>
</feature>
<accession>A0ABR2TZR1</accession>
<comment type="caution">
    <text evidence="2">The sequence shown here is derived from an EMBL/GenBank/DDBJ whole genome shotgun (WGS) entry which is preliminary data.</text>
</comment>
<proteinExistence type="predicted"/>
<evidence type="ECO:0000313" key="2">
    <source>
        <dbReference type="EMBL" id="KAK9042931.1"/>
    </source>
</evidence>
<evidence type="ECO:0000313" key="3">
    <source>
        <dbReference type="Proteomes" id="UP001396334"/>
    </source>
</evidence>
<keyword evidence="1" id="KW-1133">Transmembrane helix</keyword>